<evidence type="ECO:0000256" key="5">
    <source>
        <dbReference type="ARBA" id="ARBA00022679"/>
    </source>
</evidence>
<evidence type="ECO:0000259" key="11">
    <source>
        <dbReference type="Pfam" id="PF23113"/>
    </source>
</evidence>
<evidence type="ECO:0000256" key="7">
    <source>
        <dbReference type="ARBA" id="ARBA00022786"/>
    </source>
</evidence>
<keyword evidence="8 10" id="KW-1133">Transmembrane helix</keyword>
<feature type="transmembrane region" description="Helical" evidence="10">
    <location>
        <begin position="69"/>
        <end position="89"/>
    </location>
</feature>
<feature type="transmembrane region" description="Helical" evidence="10">
    <location>
        <begin position="27"/>
        <end position="49"/>
    </location>
</feature>
<evidence type="ECO:0000256" key="3">
    <source>
        <dbReference type="ARBA" id="ARBA00004906"/>
    </source>
</evidence>
<evidence type="ECO:0000256" key="2">
    <source>
        <dbReference type="ARBA" id="ARBA00004141"/>
    </source>
</evidence>
<dbReference type="AlphaFoldDB" id="W7TZ38"/>
<evidence type="ECO:0000256" key="6">
    <source>
        <dbReference type="ARBA" id="ARBA00022692"/>
    </source>
</evidence>
<keyword evidence="13" id="KW-1185">Reference proteome</keyword>
<evidence type="ECO:0000256" key="8">
    <source>
        <dbReference type="ARBA" id="ARBA00022989"/>
    </source>
</evidence>
<dbReference type="PANTHER" id="PTHR13145">
    <property type="entry name" value="SSM4 PROTEIN"/>
    <property type="match status" value="1"/>
</dbReference>
<keyword evidence="6 10" id="KW-0812">Transmembrane</keyword>
<dbReference type="InterPro" id="IPR056521">
    <property type="entry name" value="MARCHF6-like_C"/>
</dbReference>
<proteinExistence type="predicted"/>
<gene>
    <name evidence="12" type="ORF">Naga_101014g1</name>
</gene>
<evidence type="ECO:0000313" key="13">
    <source>
        <dbReference type="Proteomes" id="UP000019335"/>
    </source>
</evidence>
<evidence type="ECO:0000313" key="12">
    <source>
        <dbReference type="EMBL" id="EWM25664.1"/>
    </source>
</evidence>
<evidence type="ECO:0000256" key="10">
    <source>
        <dbReference type="SAM" id="Phobius"/>
    </source>
</evidence>
<comment type="catalytic activity">
    <reaction evidence="1">
        <text>S-ubiquitinyl-[E2 ubiquitin-conjugating enzyme]-L-cysteine + [acceptor protein]-L-lysine = [E2 ubiquitin-conjugating enzyme]-L-cysteine + N(6)-ubiquitinyl-[acceptor protein]-L-lysine.</text>
        <dbReference type="EC" id="2.3.2.27"/>
    </reaction>
</comment>
<dbReference type="GO" id="GO:0036503">
    <property type="term" value="P:ERAD pathway"/>
    <property type="evidence" value="ECO:0007669"/>
    <property type="project" value="TreeGrafter"/>
</dbReference>
<dbReference type="GO" id="GO:0061630">
    <property type="term" value="F:ubiquitin protein ligase activity"/>
    <property type="evidence" value="ECO:0007669"/>
    <property type="project" value="UniProtKB-EC"/>
</dbReference>
<protein>
    <recommendedName>
        <fullName evidence="4">RING-type E3 ubiquitin transferase</fullName>
        <ecNumber evidence="4">2.3.2.27</ecNumber>
    </recommendedName>
</protein>
<comment type="subcellular location">
    <subcellularLocation>
        <location evidence="2">Membrane</location>
        <topology evidence="2">Multi-pass membrane protein</topology>
    </subcellularLocation>
</comment>
<feature type="transmembrane region" description="Helical" evidence="10">
    <location>
        <begin position="119"/>
        <end position="137"/>
    </location>
</feature>
<evidence type="ECO:0000256" key="4">
    <source>
        <dbReference type="ARBA" id="ARBA00012483"/>
    </source>
</evidence>
<dbReference type="GO" id="GO:0005789">
    <property type="term" value="C:endoplasmic reticulum membrane"/>
    <property type="evidence" value="ECO:0007669"/>
    <property type="project" value="TreeGrafter"/>
</dbReference>
<organism evidence="12 13">
    <name type="scientific">Nannochloropsis gaditana</name>
    <dbReference type="NCBI Taxonomy" id="72520"/>
    <lineage>
        <taxon>Eukaryota</taxon>
        <taxon>Sar</taxon>
        <taxon>Stramenopiles</taxon>
        <taxon>Ochrophyta</taxon>
        <taxon>Eustigmatophyceae</taxon>
        <taxon>Eustigmatales</taxon>
        <taxon>Monodopsidaceae</taxon>
        <taxon>Nannochloropsis</taxon>
    </lineage>
</organism>
<keyword evidence="9 10" id="KW-0472">Membrane</keyword>
<dbReference type="EMBL" id="AZIL01000862">
    <property type="protein sequence ID" value="EWM25664.1"/>
    <property type="molecule type" value="Genomic_DNA"/>
</dbReference>
<keyword evidence="5" id="KW-0808">Transferase</keyword>
<evidence type="ECO:0000256" key="9">
    <source>
        <dbReference type="ARBA" id="ARBA00023136"/>
    </source>
</evidence>
<comment type="pathway">
    <text evidence="3">Protein modification; protein ubiquitination.</text>
</comment>
<accession>W7TZ38</accession>
<reference evidence="12 13" key="1">
    <citation type="journal article" date="2014" name="Mol. Plant">
        <title>Chromosome Scale Genome Assembly and Transcriptome Profiling of Nannochloropsis gaditana in Nitrogen Depletion.</title>
        <authorList>
            <person name="Corteggiani Carpinelli E."/>
            <person name="Telatin A."/>
            <person name="Vitulo N."/>
            <person name="Forcato C."/>
            <person name="D'Angelo M."/>
            <person name="Schiavon R."/>
            <person name="Vezzi A."/>
            <person name="Giacometti G.M."/>
            <person name="Morosinotto T."/>
            <person name="Valle G."/>
        </authorList>
    </citation>
    <scope>NUCLEOTIDE SEQUENCE [LARGE SCALE GENOMIC DNA]</scope>
    <source>
        <strain evidence="12 13">B-31</strain>
    </source>
</reference>
<feature type="non-terminal residue" evidence="12">
    <location>
        <position position="1"/>
    </location>
</feature>
<dbReference type="OrthoDB" id="1108038at2759"/>
<comment type="caution">
    <text evidence="12">The sequence shown here is derived from an EMBL/GenBank/DDBJ whole genome shotgun (WGS) entry which is preliminary data.</text>
</comment>
<dbReference type="Proteomes" id="UP000019335">
    <property type="component" value="Chromosome 10"/>
</dbReference>
<keyword evidence="7" id="KW-0833">Ubl conjugation pathway</keyword>
<evidence type="ECO:0000256" key="1">
    <source>
        <dbReference type="ARBA" id="ARBA00000900"/>
    </source>
</evidence>
<name>W7TZ38_9STRA</name>
<dbReference type="Pfam" id="PF23113">
    <property type="entry name" value="MARCHF6_C"/>
    <property type="match status" value="1"/>
</dbReference>
<dbReference type="EC" id="2.3.2.27" evidence="4"/>
<sequence length="194" mass="21739">ARTLSAFHHLLPLLQPFRLPLLRAGQAALLLALWLLLLPLLVGLLFELAVILPARVPVDETPLIPLYEAWVLGLVFLKISVRCLLLGLLGNDHPWKRKFERVGANGFWNLDFTWTLRHVVLPVLCLFLSLLLPPYFFSKSVERLGYLYLRHVVLPAPSPPPFPASSPASSFASWLLPGMRKNRSGMPMSASSFT</sequence>
<feature type="domain" description="E3 ubiquitin-protein ligase MARCHF6-like C-terminal" evidence="11">
    <location>
        <begin position="21"/>
        <end position="143"/>
    </location>
</feature>
<dbReference type="PANTHER" id="PTHR13145:SF0">
    <property type="entry name" value="E3 UBIQUITIN-PROTEIN LIGASE MARCHF6"/>
    <property type="match status" value="1"/>
</dbReference>